<organism evidence="2 3">
    <name type="scientific">Shewanella hanedai</name>
    <name type="common">Alteromonas hanedai</name>
    <dbReference type="NCBI Taxonomy" id="25"/>
    <lineage>
        <taxon>Bacteria</taxon>
        <taxon>Pseudomonadati</taxon>
        <taxon>Pseudomonadota</taxon>
        <taxon>Gammaproteobacteria</taxon>
        <taxon>Alteromonadales</taxon>
        <taxon>Shewanellaceae</taxon>
        <taxon>Shewanella</taxon>
    </lineage>
</organism>
<dbReference type="AlphaFoldDB" id="A0A553JMM5"/>
<keyword evidence="1" id="KW-0812">Transmembrane</keyword>
<evidence type="ECO:0000313" key="2">
    <source>
        <dbReference type="EMBL" id="TRY13707.1"/>
    </source>
</evidence>
<evidence type="ECO:0000313" key="3">
    <source>
        <dbReference type="Proteomes" id="UP000318126"/>
    </source>
</evidence>
<evidence type="ECO:0000256" key="1">
    <source>
        <dbReference type="SAM" id="Phobius"/>
    </source>
</evidence>
<protein>
    <submittedName>
        <fullName evidence="2">DUF3379 domain-containing protein</fullName>
    </submittedName>
</protein>
<proteinExistence type="predicted"/>
<gene>
    <name evidence="2" type="ORF">FN961_13570</name>
</gene>
<feature type="transmembrane region" description="Helical" evidence="1">
    <location>
        <begin position="63"/>
        <end position="85"/>
    </location>
</feature>
<dbReference type="OrthoDB" id="6199345at2"/>
<keyword evidence="1" id="KW-1133">Transmembrane helix</keyword>
<keyword evidence="1" id="KW-0472">Membrane</keyword>
<dbReference type="RefSeq" id="WP_144040719.1">
    <property type="nucleotide sequence ID" value="NZ_BMPL01000016.1"/>
</dbReference>
<accession>A0A553JMM5</accession>
<keyword evidence="3" id="KW-1185">Reference proteome</keyword>
<reference evidence="3" key="1">
    <citation type="submission" date="2019-07" db="EMBL/GenBank/DDBJ databases">
        <title>Shewanella sp. YLB-08 draft genomic sequence.</title>
        <authorList>
            <person name="Yu L."/>
        </authorList>
    </citation>
    <scope>NUCLEOTIDE SEQUENCE [LARGE SCALE GENOMIC DNA]</scope>
    <source>
        <strain evidence="3">JCM 20706</strain>
    </source>
</reference>
<dbReference type="EMBL" id="VKGK01000016">
    <property type="protein sequence ID" value="TRY13707.1"/>
    <property type="molecule type" value="Genomic_DNA"/>
</dbReference>
<comment type="caution">
    <text evidence="2">The sequence shown here is derived from an EMBL/GenBank/DDBJ whole genome shotgun (WGS) entry which is preliminary data.</text>
</comment>
<dbReference type="Proteomes" id="UP000318126">
    <property type="component" value="Unassembled WGS sequence"/>
</dbReference>
<sequence length="218" mass="24801">MNRKHESNQSSFKRLAKRFIEQQTLDSEQLDRFEHLLGGFAEHVEPERHEPDSKLLPQQPRRVGGLMAMAASVVILFIVSLNFYLQQPTKIDLIANEVAMNHIKMKPLELKAETLSPLKDYFTQLDFSIVDSTLFTQQNNKMLGGRYCSIQGVTAAQIRFLTAEGKKVTLYEVGYDPKIYGELPMLSQGQQPLFIEVKGISVKIWVEKGLLMAEARDS</sequence>
<name>A0A553JMM5_SHEHA</name>